<name>A0A4S8LKC1_DENBC</name>
<reference evidence="2 3" key="1">
    <citation type="journal article" date="2019" name="Nat. Ecol. Evol.">
        <title>Megaphylogeny resolves global patterns of mushroom evolution.</title>
        <authorList>
            <person name="Varga T."/>
            <person name="Krizsan K."/>
            <person name="Foldi C."/>
            <person name="Dima B."/>
            <person name="Sanchez-Garcia M."/>
            <person name="Sanchez-Ramirez S."/>
            <person name="Szollosi G.J."/>
            <person name="Szarkandi J.G."/>
            <person name="Papp V."/>
            <person name="Albert L."/>
            <person name="Andreopoulos W."/>
            <person name="Angelini C."/>
            <person name="Antonin V."/>
            <person name="Barry K.W."/>
            <person name="Bougher N.L."/>
            <person name="Buchanan P."/>
            <person name="Buyck B."/>
            <person name="Bense V."/>
            <person name="Catcheside P."/>
            <person name="Chovatia M."/>
            <person name="Cooper J."/>
            <person name="Damon W."/>
            <person name="Desjardin D."/>
            <person name="Finy P."/>
            <person name="Geml J."/>
            <person name="Haridas S."/>
            <person name="Hughes K."/>
            <person name="Justo A."/>
            <person name="Karasinski D."/>
            <person name="Kautmanova I."/>
            <person name="Kiss B."/>
            <person name="Kocsube S."/>
            <person name="Kotiranta H."/>
            <person name="LaButti K.M."/>
            <person name="Lechner B.E."/>
            <person name="Liimatainen K."/>
            <person name="Lipzen A."/>
            <person name="Lukacs Z."/>
            <person name="Mihaltcheva S."/>
            <person name="Morgado L.N."/>
            <person name="Niskanen T."/>
            <person name="Noordeloos M.E."/>
            <person name="Ohm R.A."/>
            <person name="Ortiz-Santana B."/>
            <person name="Ovrebo C."/>
            <person name="Racz N."/>
            <person name="Riley R."/>
            <person name="Savchenko A."/>
            <person name="Shiryaev A."/>
            <person name="Soop K."/>
            <person name="Spirin V."/>
            <person name="Szebenyi C."/>
            <person name="Tomsovsky M."/>
            <person name="Tulloss R.E."/>
            <person name="Uehling J."/>
            <person name="Grigoriev I.V."/>
            <person name="Vagvolgyi C."/>
            <person name="Papp T."/>
            <person name="Martin F.M."/>
            <person name="Miettinen O."/>
            <person name="Hibbett D.S."/>
            <person name="Nagy L.G."/>
        </authorList>
    </citation>
    <scope>NUCLEOTIDE SEQUENCE [LARGE SCALE GENOMIC DNA]</scope>
    <source>
        <strain evidence="2 3">CBS 962.96</strain>
    </source>
</reference>
<dbReference type="EMBL" id="ML179362">
    <property type="protein sequence ID" value="THU89597.1"/>
    <property type="molecule type" value="Genomic_DNA"/>
</dbReference>
<dbReference type="AlphaFoldDB" id="A0A4S8LKC1"/>
<proteinExistence type="predicted"/>
<evidence type="ECO:0000313" key="2">
    <source>
        <dbReference type="EMBL" id="THU89597.1"/>
    </source>
</evidence>
<feature type="region of interest" description="Disordered" evidence="1">
    <location>
        <begin position="659"/>
        <end position="689"/>
    </location>
</feature>
<sequence length="1012" mass="113604">MNKHTSYPISLHASLPLPWNYASKNEGFFLQSNPDQACSQCKDILKNTYFQGIMQRLTYGICESTPLMYYPTIHGLKLIKLNDTRKLVRKMVTIDDHKEWVMLVASGRVDRVTALSQVVLKNKGSIRTLIAQYGRAVDKLYSPKSYTRAEIDKAIIFLHLGGVRVGNFAHRSSGLPSVTTAHRNSNMKPLTISICYPTVKEIEANIDACSEIISEEEECGEERIVHVNLMLDKIKLEKRPRWDDRTNMIVGVCREHSWDAPLEFCNEKDLDLLCEKLEQEKVHLAEEATVGAISLLTDNPREYSARPILISGTCKRENAEQHARLLQTSITALKNCKQRGNTTYRLQLPIYPLLSNLPLLNLRVGEDDLTCGKDHPHLEKRARTALLRKKGVQIQGYTTTAPTIRAHLASNGVNSARINALTNPKDKQDVVLAYSLISAIIDLPEVTDSSNPGFIRARKALRTYADFAHNLLFPFICVDLNLEDQLIMLSAATHLALFLYTDWNARTKFIPNQSYIDIQITVKNVYFCVAKCKVDCPGGKCYIISLGTDRLEGLFGLTEVDAIRAEHPEWDKGARRLHLPQISRNSVGELSSKFDHINPRSWRGDVSVVNVNLQTCWEMGRKKAVKCIPESGLVFENLVSDPNIDMFAPFGESLVNYRDAEEEDEEDEGVPVEDEPQDRTSPQDCTFQTEPFVVEGDIEDAIAEEMAPESRVSSSITIAGEITTKPKALRRRFMDRFLRSSTDRLKQIANVSCFLSSDQVKDQILCDSDSLLGPPALCIGHPIVTVVRCAEDVFLAVAEVIGITYMSNNNVQGLNLELLGSDNTKISYQILRLIPATVQDDPTEEHDWIWKQTMELCCTDVPGRLIHAFNPDLAIIPESAQAVYLFDSATLVTTAAQLKKIPILKEKRALLVTIVILAARLATIVIPQQNPTIMVQLRTSVLSVDLSAQLMVITINELLNTWEHIFFLIHSSKLLMSRVDSVLGPALYVRSSSKNRQVPHEDIQLIILEPIV</sequence>
<dbReference type="Proteomes" id="UP000297245">
    <property type="component" value="Unassembled WGS sequence"/>
</dbReference>
<gene>
    <name evidence="2" type="ORF">K435DRAFT_821336</name>
</gene>
<keyword evidence="3" id="KW-1185">Reference proteome</keyword>
<feature type="compositionally biased region" description="Acidic residues" evidence="1">
    <location>
        <begin position="660"/>
        <end position="676"/>
    </location>
</feature>
<feature type="compositionally biased region" description="Polar residues" evidence="1">
    <location>
        <begin position="679"/>
        <end position="689"/>
    </location>
</feature>
<dbReference type="OrthoDB" id="3048541at2759"/>
<accession>A0A4S8LKC1</accession>
<organism evidence="2 3">
    <name type="scientific">Dendrothele bispora (strain CBS 962.96)</name>
    <dbReference type="NCBI Taxonomy" id="1314807"/>
    <lineage>
        <taxon>Eukaryota</taxon>
        <taxon>Fungi</taxon>
        <taxon>Dikarya</taxon>
        <taxon>Basidiomycota</taxon>
        <taxon>Agaricomycotina</taxon>
        <taxon>Agaricomycetes</taxon>
        <taxon>Agaricomycetidae</taxon>
        <taxon>Agaricales</taxon>
        <taxon>Agaricales incertae sedis</taxon>
        <taxon>Dendrothele</taxon>
    </lineage>
</organism>
<evidence type="ECO:0000313" key="3">
    <source>
        <dbReference type="Proteomes" id="UP000297245"/>
    </source>
</evidence>
<evidence type="ECO:0000256" key="1">
    <source>
        <dbReference type="SAM" id="MobiDB-lite"/>
    </source>
</evidence>
<protein>
    <submittedName>
        <fullName evidence="2">Uncharacterized protein</fullName>
    </submittedName>
</protein>